<proteinExistence type="predicted"/>
<evidence type="ECO:0000313" key="1">
    <source>
        <dbReference type="EMBL" id="RNA43454.1"/>
    </source>
</evidence>
<evidence type="ECO:0000313" key="2">
    <source>
        <dbReference type="Proteomes" id="UP000276133"/>
    </source>
</evidence>
<dbReference type="Proteomes" id="UP000276133">
    <property type="component" value="Unassembled WGS sequence"/>
</dbReference>
<organism evidence="1 2">
    <name type="scientific">Brachionus plicatilis</name>
    <name type="common">Marine rotifer</name>
    <name type="synonym">Brachionus muelleri</name>
    <dbReference type="NCBI Taxonomy" id="10195"/>
    <lineage>
        <taxon>Eukaryota</taxon>
        <taxon>Metazoa</taxon>
        <taxon>Spiralia</taxon>
        <taxon>Gnathifera</taxon>
        <taxon>Rotifera</taxon>
        <taxon>Eurotatoria</taxon>
        <taxon>Monogononta</taxon>
        <taxon>Pseudotrocha</taxon>
        <taxon>Ploima</taxon>
        <taxon>Brachionidae</taxon>
        <taxon>Brachionus</taxon>
    </lineage>
</organism>
<reference evidence="1 2" key="1">
    <citation type="journal article" date="2018" name="Sci. Rep.">
        <title>Genomic signatures of local adaptation to the degree of environmental predictability in rotifers.</title>
        <authorList>
            <person name="Franch-Gras L."/>
            <person name="Hahn C."/>
            <person name="Garcia-Roger E.M."/>
            <person name="Carmona M.J."/>
            <person name="Serra M."/>
            <person name="Gomez A."/>
        </authorList>
    </citation>
    <scope>NUCLEOTIDE SEQUENCE [LARGE SCALE GENOMIC DNA]</scope>
    <source>
        <strain evidence="1">HYR1</strain>
    </source>
</reference>
<dbReference type="AlphaFoldDB" id="A0A3M7T5X0"/>
<keyword evidence="2" id="KW-1185">Reference proteome</keyword>
<dbReference type="Pfam" id="PF05994">
    <property type="entry name" value="FragX_IP"/>
    <property type="match status" value="1"/>
</dbReference>
<accession>A0A3M7T5X0</accession>
<dbReference type="PIRSF" id="PIRSF008153">
    <property type="entry name" value="FMR1_interacting"/>
    <property type="match status" value="1"/>
</dbReference>
<gene>
    <name evidence="1" type="ORF">BpHYR1_008027</name>
</gene>
<protein>
    <submittedName>
        <fullName evidence="1">Cytoplasmic FMR1-interacting 2</fullName>
    </submittedName>
</protein>
<dbReference type="STRING" id="10195.A0A3M7T5X0"/>
<dbReference type="PRINTS" id="PR01698">
    <property type="entry name" value="CYTOFMRPINTP"/>
</dbReference>
<comment type="caution">
    <text evidence="1">The sequence shown here is derived from an EMBL/GenBank/DDBJ whole genome shotgun (WGS) entry which is preliminary data.</text>
</comment>
<dbReference type="GO" id="GO:0031267">
    <property type="term" value="F:small GTPase binding"/>
    <property type="evidence" value="ECO:0007669"/>
    <property type="project" value="InterPro"/>
</dbReference>
<name>A0A3M7T5X0_BRAPC</name>
<dbReference type="GO" id="GO:0030833">
    <property type="term" value="P:regulation of actin filament polymerization"/>
    <property type="evidence" value="ECO:0007669"/>
    <property type="project" value="InterPro"/>
</dbReference>
<dbReference type="InterPro" id="IPR008081">
    <property type="entry name" value="Cytoplasmic_FMR1-int"/>
</dbReference>
<dbReference type="EMBL" id="REGN01000223">
    <property type="protein sequence ID" value="RNA43454.1"/>
    <property type="molecule type" value="Genomic_DNA"/>
</dbReference>
<sequence length="258" mass="29970">MRSITGDEVIDLVHASIYLNWLPKPFCKENENIEMKIKKLEQKFASLQIVKIIEKLGSEQQVNLVHESELLTRERLCCGLSIFEFVLTKIKSFLLQDSIWFDFNQQPPSNGVMNVDENVEFHRLWSAMQFVYCLPRQANSNLVEELFGDGLIWAGCSIISLLGQQQRFEAFDHCYHLFKVNQVDGQSEKVNQIPLPNFMNRIRKHQVLNQEIFAILNKYIKSSTMGQQNLNEPVDSAQMTNIQQIKCFQPPFDNNIIN</sequence>
<dbReference type="PANTHER" id="PTHR12195">
    <property type="entry name" value="CYTOPLASMIC FMR1-INTERACTING PROTEIN-RELATED"/>
    <property type="match status" value="1"/>
</dbReference>
<dbReference type="OrthoDB" id="10265867at2759"/>